<organism evidence="2 3">
    <name type="scientific">Forsythia ovata</name>
    <dbReference type="NCBI Taxonomy" id="205694"/>
    <lineage>
        <taxon>Eukaryota</taxon>
        <taxon>Viridiplantae</taxon>
        <taxon>Streptophyta</taxon>
        <taxon>Embryophyta</taxon>
        <taxon>Tracheophyta</taxon>
        <taxon>Spermatophyta</taxon>
        <taxon>Magnoliopsida</taxon>
        <taxon>eudicotyledons</taxon>
        <taxon>Gunneridae</taxon>
        <taxon>Pentapetalae</taxon>
        <taxon>asterids</taxon>
        <taxon>lamiids</taxon>
        <taxon>Lamiales</taxon>
        <taxon>Oleaceae</taxon>
        <taxon>Forsythieae</taxon>
        <taxon>Forsythia</taxon>
    </lineage>
</organism>
<feature type="transmembrane region" description="Helical" evidence="1">
    <location>
        <begin position="391"/>
        <end position="415"/>
    </location>
</feature>
<name>A0ABD1PHR9_9LAMI</name>
<keyword evidence="1" id="KW-1133">Transmembrane helix</keyword>
<keyword evidence="3" id="KW-1185">Reference proteome</keyword>
<protein>
    <submittedName>
        <fullName evidence="2">Uncharacterized protein</fullName>
    </submittedName>
</protein>
<sequence>MSETKADSVTIHIDKMLVALSSAPLRPSIFRVSDQLRSINQEAYDPQIIAIGPLHRGKHHLHNMEQHKVRFLKQLLQRRNESSVERYVIEMRDSVDEARKCYAKAIQLEQDEFVEMLLLDGCFVIEFLRKFQDRKFCDEDDMIFQYGHIESHLLHDLVVFENQLPFFIVERLFNMTKTDSRDINYLMWPLLPNGIFQMPNLAEIPKAPHLLGIVHDIYCSSFAEILSRIDCGKDTKNVANIGSAVELQEAGITFKKSETISLFHIEFKNKTMSIPVWEISDATESLFRNLIAYEYYLTGSHQKYVTDYVFFMHCLIHSPKDAKLLRRSGIISNFLGGDEMVYRVINQLGKNILISEKFSYSNIYHIVNHHCGCKRNRWMAKLRRKYFNSPWAFMSVLAAIAMLLLVVSQTTFAVLSYSKLLPETFHVFNYVMNISLTRFVAGDDLKTGSKF</sequence>
<evidence type="ECO:0000313" key="2">
    <source>
        <dbReference type="EMBL" id="KAL2463458.1"/>
    </source>
</evidence>
<evidence type="ECO:0000313" key="3">
    <source>
        <dbReference type="Proteomes" id="UP001604277"/>
    </source>
</evidence>
<evidence type="ECO:0000256" key="1">
    <source>
        <dbReference type="SAM" id="Phobius"/>
    </source>
</evidence>
<dbReference type="PANTHER" id="PTHR31170:SF17">
    <property type="match status" value="1"/>
</dbReference>
<gene>
    <name evidence="2" type="ORF">Fot_53114</name>
</gene>
<proteinExistence type="predicted"/>
<dbReference type="InterPro" id="IPR004158">
    <property type="entry name" value="DUF247_pln"/>
</dbReference>
<reference evidence="3" key="1">
    <citation type="submission" date="2024-07" db="EMBL/GenBank/DDBJ databases">
        <title>Two chromosome-level genome assemblies of Korean endemic species Abeliophyllum distichum and Forsythia ovata (Oleaceae).</title>
        <authorList>
            <person name="Jang H."/>
        </authorList>
    </citation>
    <scope>NUCLEOTIDE SEQUENCE [LARGE SCALE GENOMIC DNA]</scope>
</reference>
<comment type="caution">
    <text evidence="2">The sequence shown here is derived from an EMBL/GenBank/DDBJ whole genome shotgun (WGS) entry which is preliminary data.</text>
</comment>
<dbReference type="AlphaFoldDB" id="A0ABD1PHR9"/>
<keyword evidence="1" id="KW-0472">Membrane</keyword>
<dbReference type="Pfam" id="PF03140">
    <property type="entry name" value="DUF247"/>
    <property type="match status" value="1"/>
</dbReference>
<dbReference type="PANTHER" id="PTHR31170">
    <property type="entry name" value="BNAC04G53230D PROTEIN"/>
    <property type="match status" value="1"/>
</dbReference>
<keyword evidence="1" id="KW-0812">Transmembrane</keyword>
<dbReference type="Proteomes" id="UP001604277">
    <property type="component" value="Unassembled WGS sequence"/>
</dbReference>
<accession>A0ABD1PHR9</accession>
<dbReference type="EMBL" id="JBFOLJ010000019">
    <property type="protein sequence ID" value="KAL2463458.1"/>
    <property type="molecule type" value="Genomic_DNA"/>
</dbReference>